<dbReference type="OrthoDB" id="384721at2"/>
<keyword evidence="3" id="KW-1185">Reference proteome</keyword>
<organism evidence="2 3">
    <name type="scientific">Methyloligella halotolerans</name>
    <dbReference type="NCBI Taxonomy" id="1177755"/>
    <lineage>
        <taxon>Bacteria</taxon>
        <taxon>Pseudomonadati</taxon>
        <taxon>Pseudomonadota</taxon>
        <taxon>Alphaproteobacteria</taxon>
        <taxon>Hyphomicrobiales</taxon>
        <taxon>Hyphomicrobiaceae</taxon>
        <taxon>Methyloligella</taxon>
    </lineage>
</organism>
<evidence type="ECO:0000313" key="2">
    <source>
        <dbReference type="EMBL" id="ODA68362.1"/>
    </source>
</evidence>
<dbReference type="InterPro" id="IPR030395">
    <property type="entry name" value="GP_PDE_dom"/>
</dbReference>
<dbReference type="RefSeq" id="WP_069093684.1">
    <property type="nucleotide sequence ID" value="NZ_MASI01000001.1"/>
</dbReference>
<dbReference type="InterPro" id="IPR017946">
    <property type="entry name" value="PLC-like_Pdiesterase_TIM-brl"/>
</dbReference>
<gene>
    <name evidence="2" type="ORF">A7A08_00184</name>
</gene>
<evidence type="ECO:0000259" key="1">
    <source>
        <dbReference type="PROSITE" id="PS51704"/>
    </source>
</evidence>
<dbReference type="PATRIC" id="fig|1177755.3.peg.180"/>
<proteinExistence type="predicted"/>
<dbReference type="GO" id="GO:0008081">
    <property type="term" value="F:phosphoric diester hydrolase activity"/>
    <property type="evidence" value="ECO:0007669"/>
    <property type="project" value="InterPro"/>
</dbReference>
<protein>
    <submittedName>
        <fullName evidence="2">Cytoplasmic glycerophosphodiester phosphodiesterase</fullName>
    </submittedName>
</protein>
<comment type="caution">
    <text evidence="2">The sequence shown here is derived from an EMBL/GenBank/DDBJ whole genome shotgun (WGS) entry which is preliminary data.</text>
</comment>
<dbReference type="PROSITE" id="PS51704">
    <property type="entry name" value="GP_PDE"/>
    <property type="match status" value="1"/>
</dbReference>
<dbReference type="GO" id="GO:0006629">
    <property type="term" value="P:lipid metabolic process"/>
    <property type="evidence" value="ECO:0007669"/>
    <property type="project" value="InterPro"/>
</dbReference>
<accession>A0A1E2S1R6</accession>
<evidence type="ECO:0000313" key="3">
    <source>
        <dbReference type="Proteomes" id="UP000095087"/>
    </source>
</evidence>
<reference evidence="2 3" key="1">
    <citation type="submission" date="2016-07" db="EMBL/GenBank/DDBJ databases">
        <title>Draft genome sequence of Methyloligella halotolerans C2T (VKM B-2706T=CCUG 61687T=DSM 25045T), a halotolerant polyhydroxybutyrate accumulating methylotroph.</title>
        <authorList>
            <person name="Vasilenko O.V."/>
            <person name="Doronina N.V."/>
            <person name="Poroshina M.N."/>
            <person name="Tarlachkov S.V."/>
            <person name="Trotsenko Y.A."/>
        </authorList>
    </citation>
    <scope>NUCLEOTIDE SEQUENCE [LARGE SCALE GENOMIC DNA]</scope>
    <source>
        <strain evidence="2 3">VKM B-2706</strain>
    </source>
</reference>
<dbReference type="EMBL" id="MASI01000001">
    <property type="protein sequence ID" value="ODA68362.1"/>
    <property type="molecule type" value="Genomic_DNA"/>
</dbReference>
<dbReference type="AlphaFoldDB" id="A0A1E2S1R6"/>
<dbReference type="Proteomes" id="UP000095087">
    <property type="component" value="Unassembled WGS sequence"/>
</dbReference>
<dbReference type="STRING" id="1177755.A7A08_00184"/>
<name>A0A1E2S1R6_9HYPH</name>
<dbReference type="PANTHER" id="PTHR46211:SF1">
    <property type="entry name" value="GLYCEROPHOSPHODIESTER PHOSPHODIESTERASE, CYTOPLASMIC"/>
    <property type="match status" value="1"/>
</dbReference>
<feature type="domain" description="GP-PDE" evidence="1">
    <location>
        <begin position="11"/>
        <end position="249"/>
    </location>
</feature>
<dbReference type="SUPFAM" id="SSF51695">
    <property type="entry name" value="PLC-like phosphodiesterases"/>
    <property type="match status" value="1"/>
</dbReference>
<dbReference type="Gene3D" id="3.20.20.190">
    <property type="entry name" value="Phosphatidylinositol (PI) phosphodiesterase"/>
    <property type="match status" value="1"/>
</dbReference>
<dbReference type="PANTHER" id="PTHR46211">
    <property type="entry name" value="GLYCEROPHOSPHORYL DIESTER PHOSPHODIESTERASE"/>
    <property type="match status" value="1"/>
</dbReference>
<sequence>MAYSGGLDWLKRPIAHRGLHDRQTGIVENTASAVEAAIAAGFGMEVDLRAARGHVPVVFHDETLERLTEGEGKVADHDVETLRQLAMRGTGDRILTLPELLDLVAGRAPLILEIKSEWNRDRRYEANIAEALRNYNGPVAIMSFDPWCVAAFRRLAPDLPRGLVSEWMSRRSFQKQIGIWQRFAMRHLLTASIAKPHFIAYDIQALPTFATRLARWWGLPLLTWTVRTEFQRAKAEALADAMIFEEIRP</sequence>
<dbReference type="Pfam" id="PF03009">
    <property type="entry name" value="GDPD"/>
    <property type="match status" value="1"/>
</dbReference>